<name>A0ABN3WIG0_STRTU</name>
<accession>A0ABN3WIG0</accession>
<proteinExistence type="predicted"/>
<comment type="caution">
    <text evidence="1">The sequence shown here is derived from an EMBL/GenBank/DDBJ whole genome shotgun (WGS) entry which is preliminary data.</text>
</comment>
<protein>
    <submittedName>
        <fullName evidence="1">Uncharacterized protein</fullName>
    </submittedName>
</protein>
<reference evidence="1 2" key="1">
    <citation type="journal article" date="2019" name="Int. J. Syst. Evol. Microbiol.">
        <title>The Global Catalogue of Microorganisms (GCM) 10K type strain sequencing project: providing services to taxonomists for standard genome sequencing and annotation.</title>
        <authorList>
            <consortium name="The Broad Institute Genomics Platform"/>
            <consortium name="The Broad Institute Genome Sequencing Center for Infectious Disease"/>
            <person name="Wu L."/>
            <person name="Ma J."/>
        </authorList>
    </citation>
    <scope>NUCLEOTIDE SEQUENCE [LARGE SCALE GENOMIC DNA]</scope>
    <source>
        <strain evidence="1 2">JCM 4087</strain>
    </source>
</reference>
<dbReference type="EMBL" id="BAAAXZ010000041">
    <property type="protein sequence ID" value="GAA2917112.1"/>
    <property type="molecule type" value="Genomic_DNA"/>
</dbReference>
<dbReference type="Proteomes" id="UP001501102">
    <property type="component" value="Unassembled WGS sequence"/>
</dbReference>
<organism evidence="1 2">
    <name type="scientific">Streptomyces thioluteus</name>
    <dbReference type="NCBI Taxonomy" id="66431"/>
    <lineage>
        <taxon>Bacteria</taxon>
        <taxon>Bacillati</taxon>
        <taxon>Actinomycetota</taxon>
        <taxon>Actinomycetes</taxon>
        <taxon>Kitasatosporales</taxon>
        <taxon>Streptomycetaceae</taxon>
        <taxon>Streptomyces</taxon>
    </lineage>
</organism>
<sequence length="67" mass="7242">MPVELGPRGGRRLAAPFAEWMMGLPPQWITGVPGLTRAHQLKAAGNGAMTQQALTAYLHLLNYQTKG</sequence>
<evidence type="ECO:0000313" key="2">
    <source>
        <dbReference type="Proteomes" id="UP001501102"/>
    </source>
</evidence>
<gene>
    <name evidence="1" type="ORF">GCM10020221_11540</name>
</gene>
<evidence type="ECO:0000313" key="1">
    <source>
        <dbReference type="EMBL" id="GAA2917112.1"/>
    </source>
</evidence>
<keyword evidence="2" id="KW-1185">Reference proteome</keyword>